<accession>A0A319EF91</accession>
<keyword evidence="3" id="KW-1185">Reference proteome</keyword>
<dbReference type="Proteomes" id="UP000248423">
    <property type="component" value="Unassembled WGS sequence"/>
</dbReference>
<evidence type="ECO:0000313" key="3">
    <source>
        <dbReference type="Proteomes" id="UP000248423"/>
    </source>
</evidence>
<dbReference type="EMBL" id="KZ826331">
    <property type="protein sequence ID" value="PYI08932.1"/>
    <property type="molecule type" value="Genomic_DNA"/>
</dbReference>
<feature type="signal peptide" evidence="1">
    <location>
        <begin position="1"/>
        <end position="23"/>
    </location>
</feature>
<name>A0A319EF91_ASPSB</name>
<feature type="chain" id="PRO_5016460087" evidence="1">
    <location>
        <begin position="24"/>
        <end position="219"/>
    </location>
</feature>
<proteinExistence type="predicted"/>
<sequence>MGWMVGSWLAGWLLAGLFHQALVGWQGRAWDIGHAPVFRYTLYKRWLSCCVGLTTSNICGFFPWMDGWSMLAFFEDKYAFRTGSGWVVGWLGGPGIRLRLRLGTDWGTDALFKQANGQRIFTDTPINDHDRLRHYLRIYQPRLGGRAGLGHIRLYTLHSPLEPRHNPLRHSTHGSLRPYQPGLGWVVGTGLGHRLPFLARKHLAQTVKVSPPTPMRDWT</sequence>
<gene>
    <name evidence="2" type="ORF">BO78DRAFT_384754</name>
</gene>
<reference evidence="2 3" key="1">
    <citation type="submission" date="2018-02" db="EMBL/GenBank/DDBJ databases">
        <title>The genomes of Aspergillus section Nigri reveals drivers in fungal speciation.</title>
        <authorList>
            <consortium name="DOE Joint Genome Institute"/>
            <person name="Vesth T.C."/>
            <person name="Nybo J."/>
            <person name="Theobald S."/>
            <person name="Brandl J."/>
            <person name="Frisvad J.C."/>
            <person name="Nielsen K.F."/>
            <person name="Lyhne E.K."/>
            <person name="Kogle M.E."/>
            <person name="Kuo A."/>
            <person name="Riley R."/>
            <person name="Clum A."/>
            <person name="Nolan M."/>
            <person name="Lipzen A."/>
            <person name="Salamov A."/>
            <person name="Henrissat B."/>
            <person name="Wiebenga A."/>
            <person name="De vries R.P."/>
            <person name="Grigoriev I.V."/>
            <person name="Mortensen U.H."/>
            <person name="Andersen M.R."/>
            <person name="Baker S.E."/>
        </authorList>
    </citation>
    <scope>NUCLEOTIDE SEQUENCE [LARGE SCALE GENOMIC DNA]</scope>
    <source>
        <strain evidence="2 3">CBS 121057</strain>
    </source>
</reference>
<dbReference type="VEuPathDB" id="FungiDB:BO78DRAFT_384754"/>
<organism evidence="2 3">
    <name type="scientific">Aspergillus sclerotiicarbonarius (strain CBS 121057 / IBT 28362)</name>
    <dbReference type="NCBI Taxonomy" id="1448318"/>
    <lineage>
        <taxon>Eukaryota</taxon>
        <taxon>Fungi</taxon>
        <taxon>Dikarya</taxon>
        <taxon>Ascomycota</taxon>
        <taxon>Pezizomycotina</taxon>
        <taxon>Eurotiomycetes</taxon>
        <taxon>Eurotiomycetidae</taxon>
        <taxon>Eurotiales</taxon>
        <taxon>Aspergillaceae</taxon>
        <taxon>Aspergillus</taxon>
        <taxon>Aspergillus subgen. Circumdati</taxon>
    </lineage>
</organism>
<evidence type="ECO:0000313" key="2">
    <source>
        <dbReference type="EMBL" id="PYI08932.1"/>
    </source>
</evidence>
<evidence type="ECO:0000256" key="1">
    <source>
        <dbReference type="SAM" id="SignalP"/>
    </source>
</evidence>
<keyword evidence="1" id="KW-0732">Signal</keyword>
<dbReference type="AlphaFoldDB" id="A0A319EF91"/>
<protein>
    <submittedName>
        <fullName evidence="2">Uncharacterized protein</fullName>
    </submittedName>
</protein>